<gene>
    <name evidence="2" type="ORF">AQ490_17580</name>
</gene>
<dbReference type="EMBL" id="LLZU01000007">
    <property type="protein sequence ID" value="KRV50036.1"/>
    <property type="molecule type" value="Genomic_DNA"/>
</dbReference>
<dbReference type="Gene3D" id="3.40.50.720">
    <property type="entry name" value="NAD(P)-binding Rossmann-like Domain"/>
    <property type="match status" value="1"/>
</dbReference>
<dbReference type="GO" id="GO:0005737">
    <property type="term" value="C:cytoplasm"/>
    <property type="evidence" value="ECO:0007669"/>
    <property type="project" value="TreeGrafter"/>
</dbReference>
<dbReference type="InterPro" id="IPR001509">
    <property type="entry name" value="Epimerase_deHydtase"/>
</dbReference>
<dbReference type="OrthoDB" id="7941246at2"/>
<dbReference type="PANTHER" id="PTHR48079:SF6">
    <property type="entry name" value="NAD(P)-BINDING DOMAIN-CONTAINING PROTEIN-RELATED"/>
    <property type="match status" value="1"/>
</dbReference>
<sequence>MKLLVLGGSVFLGRHTVAAALARGWEVTTFNRGVTSADVPGVRVVRGDRTEPRDLARLAEQGPWDAVVDVCGFVPRYVGAAVRALSAQAGSYVFISSVSAFPGWPAEAVDEDSPRFACSPDAGPEDGDYGTLKSGCERAVERDFPGRVLIINPGLIIGPHENVGRVPYWLRRAARGGDMLAPGPRDRPLQLVDARDIAAFTLDSLERERTGRYITSGVRGNCTWGELVDTCVELTGSLARPVWVDDDFLLGHEVAVWSGLPLWMPDRPEFAAVWAPDSSRALAAGMSCRPVVESLRDTWAWLSGDDVPEVLPRYRGGLPDNGMEPQRERDVIAAWFDR</sequence>
<accession>A0A0T6LVG0</accession>
<organism evidence="2 3">
    <name type="scientific">Wenjunlia vitaminophila</name>
    <name type="common">Streptomyces vitaminophilus</name>
    <dbReference type="NCBI Taxonomy" id="76728"/>
    <lineage>
        <taxon>Bacteria</taxon>
        <taxon>Bacillati</taxon>
        <taxon>Actinomycetota</taxon>
        <taxon>Actinomycetes</taxon>
        <taxon>Kitasatosporales</taxon>
        <taxon>Streptomycetaceae</taxon>
        <taxon>Wenjunlia</taxon>
    </lineage>
</organism>
<keyword evidence="3" id="KW-1185">Reference proteome</keyword>
<evidence type="ECO:0000259" key="1">
    <source>
        <dbReference type="Pfam" id="PF01370"/>
    </source>
</evidence>
<dbReference type="PANTHER" id="PTHR48079">
    <property type="entry name" value="PROTEIN YEEZ"/>
    <property type="match status" value="1"/>
</dbReference>
<evidence type="ECO:0000313" key="2">
    <source>
        <dbReference type="EMBL" id="KRV50036.1"/>
    </source>
</evidence>
<dbReference type="Proteomes" id="UP000050867">
    <property type="component" value="Unassembled WGS sequence"/>
</dbReference>
<dbReference type="STRING" id="76728.AQ490_17580"/>
<protein>
    <submittedName>
        <fullName evidence="2">NAD-dependent epimerase</fullName>
    </submittedName>
</protein>
<evidence type="ECO:0000313" key="3">
    <source>
        <dbReference type="Proteomes" id="UP000050867"/>
    </source>
</evidence>
<dbReference type="GO" id="GO:0004029">
    <property type="term" value="F:aldehyde dehydrogenase (NAD+) activity"/>
    <property type="evidence" value="ECO:0007669"/>
    <property type="project" value="TreeGrafter"/>
</dbReference>
<dbReference type="Pfam" id="PF01370">
    <property type="entry name" value="Epimerase"/>
    <property type="match status" value="1"/>
</dbReference>
<reference evidence="2 3" key="1">
    <citation type="submission" date="2015-10" db="EMBL/GenBank/DDBJ databases">
        <title>Draft genome sequence of pyrrolomycin-producing Streptomyces vitaminophilus.</title>
        <authorList>
            <person name="Graham D.E."/>
            <person name="Mahan K.M."/>
            <person name="Klingeman D.M."/>
            <person name="Hettich R.L."/>
            <person name="Parry R.J."/>
        </authorList>
    </citation>
    <scope>NUCLEOTIDE SEQUENCE [LARGE SCALE GENOMIC DNA]</scope>
    <source>
        <strain evidence="2 3">ATCC 31673</strain>
    </source>
</reference>
<dbReference type="RefSeq" id="WP_018385147.1">
    <property type="nucleotide sequence ID" value="NZ_LLZU01000007.1"/>
</dbReference>
<name>A0A0T6LVG0_WENVI</name>
<dbReference type="SUPFAM" id="SSF51735">
    <property type="entry name" value="NAD(P)-binding Rossmann-fold domains"/>
    <property type="match status" value="1"/>
</dbReference>
<comment type="caution">
    <text evidence="2">The sequence shown here is derived from an EMBL/GenBank/DDBJ whole genome shotgun (WGS) entry which is preliminary data.</text>
</comment>
<dbReference type="AlphaFoldDB" id="A0A0T6LVG0"/>
<dbReference type="InterPro" id="IPR051783">
    <property type="entry name" value="NAD(P)-dependent_oxidoreduct"/>
</dbReference>
<feature type="domain" description="NAD-dependent epimerase/dehydratase" evidence="1">
    <location>
        <begin position="4"/>
        <end position="209"/>
    </location>
</feature>
<dbReference type="InterPro" id="IPR036291">
    <property type="entry name" value="NAD(P)-bd_dom_sf"/>
</dbReference>
<dbReference type="eggNOG" id="COG0451">
    <property type="taxonomic scope" value="Bacteria"/>
</dbReference>
<proteinExistence type="predicted"/>